<dbReference type="PANTHER" id="PTHR28595:SF1">
    <property type="entry name" value="LARGE RIBOSOMAL SUBUNIT PROTEIN ML54"/>
    <property type="match status" value="1"/>
</dbReference>
<evidence type="ECO:0000256" key="4">
    <source>
        <dbReference type="ARBA" id="ARBA00023128"/>
    </source>
</evidence>
<comment type="caution">
    <text evidence="9">The sequence shown here is derived from an EMBL/GenBank/DDBJ whole genome shotgun (WGS) entry which is preliminary data.</text>
</comment>
<feature type="compositionally biased region" description="Low complexity" evidence="8">
    <location>
        <begin position="33"/>
        <end position="51"/>
    </location>
</feature>
<evidence type="ECO:0000256" key="6">
    <source>
        <dbReference type="ARBA" id="ARBA00033752"/>
    </source>
</evidence>
<gene>
    <name evidence="9" type="ORF">B0T18DRAFT_398103</name>
</gene>
<keyword evidence="2" id="KW-0809">Transit peptide</keyword>
<proteinExistence type="inferred from homology"/>
<evidence type="ECO:0000256" key="2">
    <source>
        <dbReference type="ARBA" id="ARBA00022946"/>
    </source>
</evidence>
<dbReference type="GO" id="GO:0003735">
    <property type="term" value="F:structural constituent of ribosome"/>
    <property type="evidence" value="ECO:0007669"/>
    <property type="project" value="TreeGrafter"/>
</dbReference>
<evidence type="ECO:0000256" key="5">
    <source>
        <dbReference type="ARBA" id="ARBA00023274"/>
    </source>
</evidence>
<dbReference type="InterPro" id="IPR013870">
    <property type="entry name" value="Ribosomal_mL54"/>
</dbReference>
<dbReference type="PANTHER" id="PTHR28595">
    <property type="entry name" value="39S RIBOSOMAL PROTEIN L54, MITOCHONDRIAL"/>
    <property type="match status" value="1"/>
</dbReference>
<dbReference type="Pfam" id="PF08561">
    <property type="entry name" value="Ribosomal_L37"/>
    <property type="match status" value="1"/>
</dbReference>
<name>A0AA40KCI4_9PEZI</name>
<keyword evidence="5" id="KW-0687">Ribonucleoprotein</keyword>
<keyword evidence="4" id="KW-0496">Mitochondrion</keyword>
<evidence type="ECO:0000313" key="9">
    <source>
        <dbReference type="EMBL" id="KAK0753930.1"/>
    </source>
</evidence>
<feature type="region of interest" description="Disordered" evidence="8">
    <location>
        <begin position="33"/>
        <end position="68"/>
    </location>
</feature>
<dbReference type="EMBL" id="JAUKUD010000001">
    <property type="protein sequence ID" value="KAK0753930.1"/>
    <property type="molecule type" value="Genomic_DNA"/>
</dbReference>
<reference evidence="9" key="1">
    <citation type="submission" date="2023-06" db="EMBL/GenBank/DDBJ databases">
        <title>Genome-scale phylogeny and comparative genomics of the fungal order Sordariales.</title>
        <authorList>
            <consortium name="Lawrence Berkeley National Laboratory"/>
            <person name="Hensen N."/>
            <person name="Bonometti L."/>
            <person name="Westerberg I."/>
            <person name="Brannstrom I.O."/>
            <person name="Guillou S."/>
            <person name="Cros-Aarteil S."/>
            <person name="Calhoun S."/>
            <person name="Haridas S."/>
            <person name="Kuo A."/>
            <person name="Mondo S."/>
            <person name="Pangilinan J."/>
            <person name="Riley R."/>
            <person name="LaButti K."/>
            <person name="Andreopoulos B."/>
            <person name="Lipzen A."/>
            <person name="Chen C."/>
            <person name="Yanf M."/>
            <person name="Daum C."/>
            <person name="Ng V."/>
            <person name="Clum A."/>
            <person name="Steindorff A."/>
            <person name="Ohm R."/>
            <person name="Martin F."/>
            <person name="Silar P."/>
            <person name="Natvig D."/>
            <person name="Lalanne C."/>
            <person name="Gautier V."/>
            <person name="Ament-velasquez S.L."/>
            <person name="Kruys A."/>
            <person name="Hutchinson M.I."/>
            <person name="Powell A.J."/>
            <person name="Barry K."/>
            <person name="Miller A.N."/>
            <person name="Grigoriev I.V."/>
            <person name="Debuchy R."/>
            <person name="Gladieux P."/>
            <person name="Thoren M.H."/>
            <person name="Johannesson H."/>
        </authorList>
    </citation>
    <scope>NUCLEOTIDE SEQUENCE</scope>
    <source>
        <strain evidence="9">SMH3187-1</strain>
    </source>
</reference>
<comment type="similarity">
    <text evidence="6">Belongs to the mitochondrion-specific ribosomal protein mL54 family.</text>
</comment>
<dbReference type="GO" id="GO:0005762">
    <property type="term" value="C:mitochondrial large ribosomal subunit"/>
    <property type="evidence" value="ECO:0007669"/>
    <property type="project" value="TreeGrafter"/>
</dbReference>
<sequence length="204" mass="22132">MICRTCHHLLPRVSRAALPIPLRAFSTTPQLPNAAAAAAAPPLTPLTPSSPDDQPGTTTPPATLSSCLPGTRLSGLSYFKGREDPVALADDAYPSWLWSCLEVQKKATDESDGVDDEFSKSKKTRRLATKRRLATEAKMLATGNLEALVPKIPLGKQSVNLPGGGEGEGVEEAVWAAEMREELRRALRKERKRGIKESNYLKTM</sequence>
<dbReference type="Proteomes" id="UP001172155">
    <property type="component" value="Unassembled WGS sequence"/>
</dbReference>
<accession>A0AA40KCI4</accession>
<evidence type="ECO:0000256" key="1">
    <source>
        <dbReference type="ARBA" id="ARBA00004173"/>
    </source>
</evidence>
<dbReference type="AlphaFoldDB" id="A0AA40KCI4"/>
<keyword evidence="3 9" id="KW-0689">Ribosomal protein</keyword>
<evidence type="ECO:0000256" key="8">
    <source>
        <dbReference type="SAM" id="MobiDB-lite"/>
    </source>
</evidence>
<evidence type="ECO:0000256" key="7">
    <source>
        <dbReference type="ARBA" id="ARBA00035179"/>
    </source>
</evidence>
<organism evidence="9 10">
    <name type="scientific">Schizothecium vesticola</name>
    <dbReference type="NCBI Taxonomy" id="314040"/>
    <lineage>
        <taxon>Eukaryota</taxon>
        <taxon>Fungi</taxon>
        <taxon>Dikarya</taxon>
        <taxon>Ascomycota</taxon>
        <taxon>Pezizomycotina</taxon>
        <taxon>Sordariomycetes</taxon>
        <taxon>Sordariomycetidae</taxon>
        <taxon>Sordariales</taxon>
        <taxon>Schizotheciaceae</taxon>
        <taxon>Schizothecium</taxon>
    </lineage>
</organism>
<feature type="compositionally biased region" description="Polar residues" evidence="8">
    <location>
        <begin position="55"/>
        <end position="68"/>
    </location>
</feature>
<evidence type="ECO:0000256" key="3">
    <source>
        <dbReference type="ARBA" id="ARBA00022980"/>
    </source>
</evidence>
<evidence type="ECO:0000313" key="10">
    <source>
        <dbReference type="Proteomes" id="UP001172155"/>
    </source>
</evidence>
<keyword evidence="10" id="KW-1185">Reference proteome</keyword>
<comment type="subcellular location">
    <subcellularLocation>
        <location evidence="1">Mitochondrion</location>
    </subcellularLocation>
</comment>
<protein>
    <recommendedName>
        <fullName evidence="7">Large ribosomal subunit protein mL54</fullName>
    </recommendedName>
</protein>